<dbReference type="EMBL" id="CP011307">
    <property type="protein sequence ID" value="ALP95307.1"/>
    <property type="molecule type" value="Genomic_DNA"/>
</dbReference>
<evidence type="ECO:0000313" key="1">
    <source>
        <dbReference type="EMBL" id="ALP95307.1"/>
    </source>
</evidence>
<gene>
    <name evidence="1" type="ORF">IB211_02916</name>
</gene>
<dbReference type="STRING" id="1297617.IB211_02916"/>
<organism evidence="1 2">
    <name type="scientific">Intestinimonas butyriciproducens</name>
    <dbReference type="NCBI Taxonomy" id="1297617"/>
    <lineage>
        <taxon>Bacteria</taxon>
        <taxon>Bacillati</taxon>
        <taxon>Bacillota</taxon>
        <taxon>Clostridia</taxon>
        <taxon>Eubacteriales</taxon>
        <taxon>Intestinimonas</taxon>
    </lineage>
</organism>
<sequence length="345" mass="38539">MESRALSRAMVESVVDRSLREIVSDPDRSLRKLVDLGNLLARGRSQKESFSLLSRVLENEGSPYYDMVRRIVQEVDREKLKCFGINLGWESWTVGAGRIRALEGERHYNIPWCLTFRLGGQPWALGAEDYRALLLQGQELGICSYFFFAEEPGADPSFLPELALQFSRCAFFLFLPPAALTEPLLTAASRCGNLMLLLRTDADIWRAPDGRLRSNGCLHGLYRTYMCEEDAADITSGGWLNRLGGDAGPAIFYVPARSCPPSVQEAVRRYALDARTAQNCSFFPVEYISDLLLVDHIISDEPCFLSVAPDGTVCGSRTGRETVLDASLRSSTLTEVLERFFPWAS</sequence>
<dbReference type="RefSeq" id="WP_058118435.1">
    <property type="nucleotide sequence ID" value="NZ_CP011307.1"/>
</dbReference>
<keyword evidence="2" id="KW-1185">Reference proteome</keyword>
<reference evidence="1 2" key="1">
    <citation type="journal article" date="2015" name="Nat. Commun.">
        <title>Production of butyrate from lysine and the Amadori product fructoselysine by a human gut commensal.</title>
        <authorList>
            <person name="Bui T.P."/>
            <person name="Ritari J."/>
            <person name="Boeren S."/>
            <person name="de Waard P."/>
            <person name="Plugge C.M."/>
            <person name="de Vos W.M."/>
        </authorList>
    </citation>
    <scope>NUCLEOTIDE SEQUENCE [LARGE SCALE GENOMIC DNA]</scope>
    <source>
        <strain evidence="1 2">AF211</strain>
    </source>
</reference>
<name>A0A0S2W7K0_9FIRM</name>
<dbReference type="Proteomes" id="UP000064844">
    <property type="component" value="Chromosome"/>
</dbReference>
<proteinExistence type="predicted"/>
<accession>A0A0S2W7K0</accession>
<dbReference type="KEGG" id="ibu:IB211_02916"/>
<evidence type="ECO:0000313" key="2">
    <source>
        <dbReference type="Proteomes" id="UP000064844"/>
    </source>
</evidence>
<dbReference type="AlphaFoldDB" id="A0A0S2W7K0"/>
<reference evidence="2" key="2">
    <citation type="submission" date="2015-04" db="EMBL/GenBank/DDBJ databases">
        <title>A butyrogenic pathway from the amino acid lysine in a human gut commensal.</title>
        <authorList>
            <person name="de Vos W.M."/>
            <person name="Bui N.T.P."/>
            <person name="Plugge C.M."/>
            <person name="Ritari J."/>
        </authorList>
    </citation>
    <scope>NUCLEOTIDE SEQUENCE [LARGE SCALE GENOMIC DNA]</scope>
    <source>
        <strain evidence="2">AF211</strain>
    </source>
</reference>
<protein>
    <submittedName>
        <fullName evidence="1">Uncharacterized protein</fullName>
    </submittedName>
</protein>